<keyword evidence="1" id="KW-0175">Coiled coil</keyword>
<protein>
    <submittedName>
        <fullName evidence="3">Uncharacterized protein</fullName>
    </submittedName>
</protein>
<dbReference type="Proteomes" id="UP000614601">
    <property type="component" value="Unassembled WGS sequence"/>
</dbReference>
<feature type="coiled-coil region" evidence="1">
    <location>
        <begin position="308"/>
        <end position="342"/>
    </location>
</feature>
<dbReference type="EMBL" id="CAJFCW020000001">
    <property type="protein sequence ID" value="CAG9080410.1"/>
    <property type="molecule type" value="Genomic_DNA"/>
</dbReference>
<dbReference type="InterPro" id="IPR009290">
    <property type="entry name" value="Radial_spoke_3"/>
</dbReference>
<name>A0A811JRW8_9BILA</name>
<feature type="region of interest" description="Disordered" evidence="2">
    <location>
        <begin position="161"/>
        <end position="185"/>
    </location>
</feature>
<organism evidence="3 4">
    <name type="scientific">Bursaphelenchus okinawaensis</name>
    <dbReference type="NCBI Taxonomy" id="465554"/>
    <lineage>
        <taxon>Eukaryota</taxon>
        <taxon>Metazoa</taxon>
        <taxon>Ecdysozoa</taxon>
        <taxon>Nematoda</taxon>
        <taxon>Chromadorea</taxon>
        <taxon>Rhabditida</taxon>
        <taxon>Tylenchina</taxon>
        <taxon>Tylenchomorpha</taxon>
        <taxon>Aphelenchoidea</taxon>
        <taxon>Aphelenchoididae</taxon>
        <taxon>Bursaphelenchus</taxon>
    </lineage>
</organism>
<dbReference type="Pfam" id="PF06098">
    <property type="entry name" value="Radial_spoke_3"/>
    <property type="match status" value="1"/>
</dbReference>
<feature type="region of interest" description="Disordered" evidence="2">
    <location>
        <begin position="203"/>
        <end position="222"/>
    </location>
</feature>
<reference evidence="3" key="1">
    <citation type="submission" date="2020-09" db="EMBL/GenBank/DDBJ databases">
        <authorList>
            <person name="Kikuchi T."/>
        </authorList>
    </citation>
    <scope>NUCLEOTIDE SEQUENCE</scope>
    <source>
        <strain evidence="3">SH1</strain>
    </source>
</reference>
<dbReference type="OrthoDB" id="5805446at2759"/>
<evidence type="ECO:0000256" key="1">
    <source>
        <dbReference type="SAM" id="Coils"/>
    </source>
</evidence>
<evidence type="ECO:0000313" key="3">
    <source>
        <dbReference type="EMBL" id="CAD5206077.1"/>
    </source>
</evidence>
<dbReference type="Proteomes" id="UP000783686">
    <property type="component" value="Unassembled WGS sequence"/>
</dbReference>
<keyword evidence="4" id="KW-1185">Reference proteome</keyword>
<proteinExistence type="predicted"/>
<accession>A0A811JRW8</accession>
<dbReference type="AlphaFoldDB" id="A0A811JRW8"/>
<gene>
    <name evidence="3" type="ORF">BOKJ2_LOCUS761</name>
</gene>
<dbReference type="EMBL" id="CAJFDH010000001">
    <property type="protein sequence ID" value="CAD5206077.1"/>
    <property type="molecule type" value="Genomic_DNA"/>
</dbReference>
<evidence type="ECO:0000313" key="4">
    <source>
        <dbReference type="Proteomes" id="UP000614601"/>
    </source>
</evidence>
<evidence type="ECO:0000256" key="2">
    <source>
        <dbReference type="SAM" id="MobiDB-lite"/>
    </source>
</evidence>
<feature type="compositionally biased region" description="Polar residues" evidence="2">
    <location>
        <begin position="176"/>
        <end position="185"/>
    </location>
</feature>
<sequence>MNTPPKPLNIMADPRVFRGSVVARQREQMIKMRQEMEKQRHEERWRASVVRTRLKMAMNESSFMADQFDQSIDQPAEPYLPQDNLVQRFGQYKLARLNGPIGQVQLGPPILTLNQGDQIESPQSIDAKLRFGSLTDQPLHRRTFQEAQRCSLVPSSSRHTVASPALPALPSLPPSVQSGQSRRPSQFKNVRFLPIRRAQTDKNLMGSTTMPPLLPGQVDLSGPMRRGPPAKYGRRSQSQKNLPILANQRHTKTWDDIEDLTDPPPTAITIQPMNNVEIQTEDFLTFDDTFEPLVREMVAGAMADAMRKLMEEEDIERYRQQVTELMEAIDEEKQRNIQLQESIQHHTQIQKALEVEKKTADLKIDALDCRRMAIEYVDDLKKKCLSHLMNRNLIKDDRFMKDVAADTRQLEVESLKMKRTVEEVKKDFFPYVYQKAEQVYVHQLTSSYLKDALFCKNKEFRQDAFQRLNEHIQRYNKILGRKPTRSSSLATSRSPTPPISAIPFQRNVF</sequence>
<comment type="caution">
    <text evidence="3">The sequence shown here is derived from an EMBL/GenBank/DDBJ whole genome shotgun (WGS) entry which is preliminary data.</text>
</comment>